<dbReference type="PANTHER" id="PTHR34060:SF2">
    <property type="entry name" value="OS03G0837900 PROTEIN"/>
    <property type="match status" value="1"/>
</dbReference>
<dbReference type="SUPFAM" id="SSF55961">
    <property type="entry name" value="Bet v1-like"/>
    <property type="match status" value="1"/>
</dbReference>
<dbReference type="EMBL" id="JBGBPQ010000027">
    <property type="protein sequence ID" value="KAL1498566.1"/>
    <property type="molecule type" value="Genomic_DNA"/>
</dbReference>
<dbReference type="PANTHER" id="PTHR34060">
    <property type="entry name" value="POLYKETIDE CYCLASE / DEHYDRASE AND LIPID TRANSPORT PROTEIN"/>
    <property type="match status" value="1"/>
</dbReference>
<organism evidence="2 3">
    <name type="scientific">Prymnesium parvum</name>
    <name type="common">Toxic golden alga</name>
    <dbReference type="NCBI Taxonomy" id="97485"/>
    <lineage>
        <taxon>Eukaryota</taxon>
        <taxon>Haptista</taxon>
        <taxon>Haptophyta</taxon>
        <taxon>Prymnesiophyceae</taxon>
        <taxon>Prymnesiales</taxon>
        <taxon>Prymnesiaceae</taxon>
        <taxon>Prymnesium</taxon>
    </lineage>
</organism>
<dbReference type="AlphaFoldDB" id="A0AB34II53"/>
<dbReference type="InterPro" id="IPR019587">
    <property type="entry name" value="Polyketide_cyclase/dehydratase"/>
</dbReference>
<evidence type="ECO:0000256" key="1">
    <source>
        <dbReference type="SAM" id="SignalP"/>
    </source>
</evidence>
<dbReference type="Pfam" id="PF10604">
    <property type="entry name" value="Polyketide_cyc2"/>
    <property type="match status" value="1"/>
</dbReference>
<feature type="chain" id="PRO_5044311264" description="Coenzyme Q-binding protein COQ10 START domain-containing protein" evidence="1">
    <location>
        <begin position="17"/>
        <end position="227"/>
    </location>
</feature>
<sequence>MRTLACVVMLSYPVWGLRFGHVPHHSGPHAFSSRSASPEMLLQLPRSEPWGWGPAAQPELIYEGRTKINFLMETIHLTKRRVSGSVTVDAPAQEVWACLTDYERHPEFIPSIVSHSVSRDVRGQVTVEQVSLLSRKMNLRTQMKLLAIEDVEKLELQMRRLSGHGFLEFDGQYSLVPRSDGKTALSYSVELVPCPIFPLPLVERKIRKEVPKMLAAVAATCAARRRE</sequence>
<dbReference type="Proteomes" id="UP001515480">
    <property type="component" value="Unassembled WGS sequence"/>
</dbReference>
<protein>
    <recommendedName>
        <fullName evidence="4">Coenzyme Q-binding protein COQ10 START domain-containing protein</fullName>
    </recommendedName>
</protein>
<proteinExistence type="predicted"/>
<evidence type="ECO:0000313" key="3">
    <source>
        <dbReference type="Proteomes" id="UP001515480"/>
    </source>
</evidence>
<keyword evidence="3" id="KW-1185">Reference proteome</keyword>
<dbReference type="InterPro" id="IPR023393">
    <property type="entry name" value="START-like_dom_sf"/>
</dbReference>
<keyword evidence="1" id="KW-0732">Signal</keyword>
<feature type="signal peptide" evidence="1">
    <location>
        <begin position="1"/>
        <end position="16"/>
    </location>
</feature>
<evidence type="ECO:0000313" key="2">
    <source>
        <dbReference type="EMBL" id="KAL1498566.1"/>
    </source>
</evidence>
<reference evidence="2 3" key="1">
    <citation type="journal article" date="2024" name="Science">
        <title>Giant polyketide synthase enzymes in the biosynthesis of giant marine polyether toxins.</title>
        <authorList>
            <person name="Fallon T.R."/>
            <person name="Shende V.V."/>
            <person name="Wierzbicki I.H."/>
            <person name="Pendleton A.L."/>
            <person name="Watervoot N.F."/>
            <person name="Auber R.P."/>
            <person name="Gonzalez D.J."/>
            <person name="Wisecaver J.H."/>
            <person name="Moore B.S."/>
        </authorList>
    </citation>
    <scope>NUCLEOTIDE SEQUENCE [LARGE SCALE GENOMIC DNA]</scope>
    <source>
        <strain evidence="2 3">12B1</strain>
    </source>
</reference>
<dbReference type="Gene3D" id="3.30.530.20">
    <property type="match status" value="1"/>
</dbReference>
<name>A0AB34II53_PRYPA</name>
<evidence type="ECO:0008006" key="4">
    <source>
        <dbReference type="Google" id="ProtNLM"/>
    </source>
</evidence>
<accession>A0AB34II53</accession>
<gene>
    <name evidence="2" type="ORF">AB1Y20_013885</name>
</gene>
<comment type="caution">
    <text evidence="2">The sequence shown here is derived from an EMBL/GenBank/DDBJ whole genome shotgun (WGS) entry which is preliminary data.</text>
</comment>